<accession>A0ABQ5WT68</accession>
<evidence type="ECO:0000256" key="1">
    <source>
        <dbReference type="SAM" id="MobiDB-lite"/>
    </source>
</evidence>
<dbReference type="EMBL" id="BSNV01000010">
    <property type="protein sequence ID" value="GLQ66438.1"/>
    <property type="molecule type" value="Genomic_DNA"/>
</dbReference>
<name>A0ABQ5WT68_9PROT</name>
<evidence type="ECO:0000313" key="3">
    <source>
        <dbReference type="Proteomes" id="UP001156629"/>
    </source>
</evidence>
<protein>
    <submittedName>
        <fullName evidence="2">Uncharacterized protein</fullName>
    </submittedName>
</protein>
<comment type="caution">
    <text evidence="2">The sequence shown here is derived from an EMBL/GenBank/DDBJ whole genome shotgun (WGS) entry which is preliminary data.</text>
</comment>
<reference evidence="3" key="1">
    <citation type="journal article" date="2019" name="Int. J. Syst. Evol. Microbiol.">
        <title>The Global Catalogue of Microorganisms (GCM) 10K type strain sequencing project: providing services to taxonomists for standard genome sequencing and annotation.</title>
        <authorList>
            <consortium name="The Broad Institute Genomics Platform"/>
            <consortium name="The Broad Institute Genome Sequencing Center for Infectious Disease"/>
            <person name="Wu L."/>
            <person name="Ma J."/>
        </authorList>
    </citation>
    <scope>NUCLEOTIDE SEQUENCE [LARGE SCALE GENOMIC DNA]</scope>
    <source>
        <strain evidence="3">NBRC 3266</strain>
    </source>
</reference>
<feature type="region of interest" description="Disordered" evidence="1">
    <location>
        <begin position="1"/>
        <end position="21"/>
    </location>
</feature>
<evidence type="ECO:0000313" key="2">
    <source>
        <dbReference type="EMBL" id="GLQ66438.1"/>
    </source>
</evidence>
<organism evidence="2 3">
    <name type="scientific">Gluconobacter kondonii</name>
    <dbReference type="NCBI Taxonomy" id="941463"/>
    <lineage>
        <taxon>Bacteria</taxon>
        <taxon>Pseudomonadati</taxon>
        <taxon>Pseudomonadota</taxon>
        <taxon>Alphaproteobacteria</taxon>
        <taxon>Acetobacterales</taxon>
        <taxon>Acetobacteraceae</taxon>
        <taxon>Gluconobacter</taxon>
    </lineage>
</organism>
<proteinExistence type="predicted"/>
<dbReference type="Proteomes" id="UP001156629">
    <property type="component" value="Unassembled WGS sequence"/>
</dbReference>
<sequence>MNGSIIWKKRSHGEETEAVTEGMTLGDPRLSGEAGIVFSGPQSGLFLNRIGGQVGACFFNLDSDEGDAVRMTFTEW</sequence>
<gene>
    <name evidence="2" type="ORF">GCM10007870_20220</name>
</gene>
<keyword evidence="3" id="KW-1185">Reference proteome</keyword>